<name>A0A6N7KX03_9ACTN</name>
<keyword evidence="3" id="KW-0378">Hydrolase</keyword>
<keyword evidence="3" id="KW-0347">Helicase</keyword>
<evidence type="ECO:0000256" key="1">
    <source>
        <dbReference type="SAM" id="MobiDB-lite"/>
    </source>
</evidence>
<feature type="domain" description="Helicase ATP-binding" evidence="2">
    <location>
        <begin position="19"/>
        <end position="207"/>
    </location>
</feature>
<keyword evidence="3" id="KW-0547">Nucleotide-binding</keyword>
<dbReference type="Pfam" id="PF00271">
    <property type="entry name" value="Helicase_C"/>
    <property type="match status" value="1"/>
</dbReference>
<keyword evidence="3" id="KW-0067">ATP-binding</keyword>
<dbReference type="InterPro" id="IPR006935">
    <property type="entry name" value="Helicase/UvrB_N"/>
</dbReference>
<accession>A0A6N7KX03</accession>
<reference evidence="3 4" key="1">
    <citation type="submission" date="2019-09" db="EMBL/GenBank/DDBJ databases">
        <title>Genome Sequences of Streptomyces kaniharaensis ATCC 21070.</title>
        <authorList>
            <person name="Zhu W."/>
            <person name="De Crecy-Lagard V."/>
            <person name="Richards N.G."/>
        </authorList>
    </citation>
    <scope>NUCLEOTIDE SEQUENCE [LARGE SCALE GENOMIC DNA]</scope>
    <source>
        <strain evidence="3 4">SF-557</strain>
    </source>
</reference>
<dbReference type="PANTHER" id="PTHR47396:SF1">
    <property type="entry name" value="ATP-DEPENDENT HELICASE IRC3-RELATED"/>
    <property type="match status" value="1"/>
</dbReference>
<comment type="caution">
    <text evidence="3">The sequence shown here is derived from an EMBL/GenBank/DDBJ whole genome shotgun (WGS) entry which is preliminary data.</text>
</comment>
<dbReference type="AlphaFoldDB" id="A0A6N7KX03"/>
<dbReference type="InterPro" id="IPR027417">
    <property type="entry name" value="P-loop_NTPase"/>
</dbReference>
<feature type="compositionally biased region" description="Low complexity" evidence="1">
    <location>
        <begin position="509"/>
        <end position="519"/>
    </location>
</feature>
<dbReference type="Gene3D" id="6.10.140.530">
    <property type="match status" value="2"/>
</dbReference>
<sequence>MVNPLPLHWFQKDAVAAAVRAVKNGGRATVVAATGSGKTLIAAGCARRLAARGVVLVLVPTIELLEQTAEAWSLKGGRRGLAVAACSREEALESAEAGGRIRAQVSTQAARIADLVTSAKPGEPVTVYATYASLERIVQAHQLHGLPAWDLVVVDEAHRTAGSDGKAWAAVHADDQVPAVRRLYFTATPRIADDRKAKDDLTDLGADTDSDGAEQLPALCSMDDESIYGPTVYTWTLGQGIEHGYLADYRVLVPVVTDEDLRDLLNLPAVADLRSQRSNEDLLRLALQVAVLRAVADLELRRVITFHSRVSGAREFAADLPAAAALLKDADRPERIWAKAVAGTDRLRDLRQAFAEFKAHTGDDGEECGILCNSRLLTEGIDVAAVDAVCFADPKSSVIDIVQAVGRALRQSYRQGKVSWVIIPVYLPTPEVGDDTAAADPSEVKDAGEAVKAEADTEIEASSFRTIWRVLRALAAHDARVVGRITELRAHRAQPQHATAQAAEEGEAAEAGAGEQPPAVVESPVDWLRIDARRHAARILQTVKLRAFNPRASEWQRMHAVAAVFHLEHGHLDPTDKTRHAELISWLDRQRYLSGQGLLDPARVSELDALGMIWSKNANAWERGYAYAAAFHHQHGHLAIPATEKLDDYAVGAWMRRQRKADNLTKDQTAKLDALDELWRLEPDWNRSYRRLLAYLAVGGTLDGPANRTGGEADPTFRPGTWLRKQATARTDGKLTDHQSALLDALDRHAETVAG</sequence>
<dbReference type="InterPro" id="IPR014001">
    <property type="entry name" value="Helicase_ATP-bd"/>
</dbReference>
<dbReference type="Pfam" id="PF03457">
    <property type="entry name" value="HA"/>
    <property type="match status" value="2"/>
</dbReference>
<evidence type="ECO:0000313" key="3">
    <source>
        <dbReference type="EMBL" id="MQS16050.1"/>
    </source>
</evidence>
<dbReference type="GO" id="GO:0005829">
    <property type="term" value="C:cytosol"/>
    <property type="evidence" value="ECO:0007669"/>
    <property type="project" value="TreeGrafter"/>
</dbReference>
<evidence type="ECO:0000259" key="2">
    <source>
        <dbReference type="PROSITE" id="PS51192"/>
    </source>
</evidence>
<organism evidence="3 4">
    <name type="scientific">Streptomyces kaniharaensis</name>
    <dbReference type="NCBI Taxonomy" id="212423"/>
    <lineage>
        <taxon>Bacteria</taxon>
        <taxon>Bacillati</taxon>
        <taxon>Actinomycetota</taxon>
        <taxon>Actinomycetes</taxon>
        <taxon>Kitasatosporales</taxon>
        <taxon>Streptomycetaceae</taxon>
        <taxon>Streptomyces</taxon>
    </lineage>
</organism>
<dbReference type="GO" id="GO:0004386">
    <property type="term" value="F:helicase activity"/>
    <property type="evidence" value="ECO:0007669"/>
    <property type="project" value="UniProtKB-KW"/>
</dbReference>
<dbReference type="PANTHER" id="PTHR47396">
    <property type="entry name" value="TYPE I RESTRICTION ENZYME ECOKI R PROTEIN"/>
    <property type="match status" value="1"/>
</dbReference>
<keyword evidence="4" id="KW-1185">Reference proteome</keyword>
<protein>
    <submittedName>
        <fullName evidence="3">DEAD/DEAH box helicase</fullName>
    </submittedName>
</protein>
<dbReference type="SUPFAM" id="SSF52540">
    <property type="entry name" value="P-loop containing nucleoside triphosphate hydrolases"/>
    <property type="match status" value="1"/>
</dbReference>
<dbReference type="Pfam" id="PF04851">
    <property type="entry name" value="ResIII"/>
    <property type="match status" value="1"/>
</dbReference>
<dbReference type="Gene3D" id="3.40.50.300">
    <property type="entry name" value="P-loop containing nucleotide triphosphate hydrolases"/>
    <property type="match status" value="2"/>
</dbReference>
<dbReference type="GO" id="GO:0003677">
    <property type="term" value="F:DNA binding"/>
    <property type="evidence" value="ECO:0007669"/>
    <property type="project" value="InterPro"/>
</dbReference>
<dbReference type="InterPro" id="IPR050742">
    <property type="entry name" value="Helicase_Restrict-Modif_Enz"/>
</dbReference>
<dbReference type="CDD" id="cd18785">
    <property type="entry name" value="SF2_C"/>
    <property type="match status" value="1"/>
</dbReference>
<gene>
    <name evidence="3" type="ORF">F7Q99_28360</name>
</gene>
<dbReference type="SMART" id="SM00487">
    <property type="entry name" value="DEXDc"/>
    <property type="match status" value="1"/>
</dbReference>
<proteinExistence type="predicted"/>
<dbReference type="GO" id="GO:0005524">
    <property type="term" value="F:ATP binding"/>
    <property type="evidence" value="ECO:0007669"/>
    <property type="project" value="InterPro"/>
</dbReference>
<dbReference type="GO" id="GO:0016787">
    <property type="term" value="F:hydrolase activity"/>
    <property type="evidence" value="ECO:0007669"/>
    <property type="project" value="InterPro"/>
</dbReference>
<dbReference type="EMBL" id="WBOF01000002">
    <property type="protein sequence ID" value="MQS16050.1"/>
    <property type="molecule type" value="Genomic_DNA"/>
</dbReference>
<dbReference type="PROSITE" id="PS51192">
    <property type="entry name" value="HELICASE_ATP_BIND_1"/>
    <property type="match status" value="1"/>
</dbReference>
<dbReference type="SMART" id="SM00490">
    <property type="entry name" value="HELICc"/>
    <property type="match status" value="1"/>
</dbReference>
<dbReference type="Proteomes" id="UP000450000">
    <property type="component" value="Unassembled WGS sequence"/>
</dbReference>
<feature type="region of interest" description="Disordered" evidence="1">
    <location>
        <begin position="491"/>
        <end position="520"/>
    </location>
</feature>
<dbReference type="InterPro" id="IPR005114">
    <property type="entry name" value="Helicase_assoc"/>
</dbReference>
<dbReference type="InterPro" id="IPR001650">
    <property type="entry name" value="Helicase_C-like"/>
</dbReference>
<evidence type="ECO:0000313" key="4">
    <source>
        <dbReference type="Proteomes" id="UP000450000"/>
    </source>
</evidence>